<name>A0A1Y5S7S6_9RHOB</name>
<accession>A0A1Y5S7S6</accession>
<evidence type="ECO:0000313" key="1">
    <source>
        <dbReference type="EMBL" id="SLN34390.1"/>
    </source>
</evidence>
<gene>
    <name evidence="1" type="ORF">TRL7639_01560</name>
</gene>
<keyword evidence="2" id="KW-1185">Reference proteome</keyword>
<reference evidence="1 2" key="1">
    <citation type="submission" date="2017-03" db="EMBL/GenBank/DDBJ databases">
        <authorList>
            <person name="Afonso C.L."/>
            <person name="Miller P.J."/>
            <person name="Scott M.A."/>
            <person name="Spackman E."/>
            <person name="Goraichik I."/>
            <person name="Dimitrov K.M."/>
            <person name="Suarez D.L."/>
            <person name="Swayne D.E."/>
        </authorList>
    </citation>
    <scope>NUCLEOTIDE SEQUENCE [LARGE SCALE GENOMIC DNA]</scope>
    <source>
        <strain evidence="1 2">CECT 7639</strain>
    </source>
</reference>
<dbReference type="Proteomes" id="UP000193077">
    <property type="component" value="Unassembled WGS sequence"/>
</dbReference>
<dbReference type="EMBL" id="FWFO01000001">
    <property type="protein sequence ID" value="SLN34390.1"/>
    <property type="molecule type" value="Genomic_DNA"/>
</dbReference>
<dbReference type="AlphaFoldDB" id="A0A1Y5S7S6"/>
<protein>
    <submittedName>
        <fullName evidence="1">Uncharacterized protein</fullName>
    </submittedName>
</protein>
<organism evidence="1 2">
    <name type="scientific">Falsiruegeria litorea R37</name>
    <dbReference type="NCBI Taxonomy" id="1200284"/>
    <lineage>
        <taxon>Bacteria</taxon>
        <taxon>Pseudomonadati</taxon>
        <taxon>Pseudomonadota</taxon>
        <taxon>Alphaproteobacteria</taxon>
        <taxon>Rhodobacterales</taxon>
        <taxon>Roseobacteraceae</taxon>
        <taxon>Falsiruegeria</taxon>
    </lineage>
</organism>
<evidence type="ECO:0000313" key="2">
    <source>
        <dbReference type="Proteomes" id="UP000193077"/>
    </source>
</evidence>
<proteinExistence type="predicted"/>
<sequence>MSNETDALVNASVAAVAKESEADVLHRAKLRVSHFLNRLWHARHAPPMLATA</sequence>